<comment type="similarity">
    <text evidence="1">Belongs to the NmrA-type oxidoreductase family.</text>
</comment>
<organism evidence="4 5">
    <name type="scientific">Sclerotinia sclerotiorum (strain ATCC 18683 / 1980 / Ss-1)</name>
    <name type="common">White mold</name>
    <name type="synonym">Whetzelinia sclerotiorum</name>
    <dbReference type="NCBI Taxonomy" id="665079"/>
    <lineage>
        <taxon>Eukaryota</taxon>
        <taxon>Fungi</taxon>
        <taxon>Dikarya</taxon>
        <taxon>Ascomycota</taxon>
        <taxon>Pezizomycotina</taxon>
        <taxon>Leotiomycetes</taxon>
        <taxon>Helotiales</taxon>
        <taxon>Sclerotiniaceae</taxon>
        <taxon>Sclerotinia</taxon>
    </lineage>
</organism>
<dbReference type="OrthoDB" id="300709at2759"/>
<dbReference type="Pfam" id="PF05368">
    <property type="entry name" value="NmrA"/>
    <property type="match status" value="1"/>
</dbReference>
<evidence type="ECO:0000259" key="3">
    <source>
        <dbReference type="Pfam" id="PF05368"/>
    </source>
</evidence>
<dbReference type="EMBL" id="CP017824">
    <property type="protein sequence ID" value="APA13733.1"/>
    <property type="molecule type" value="Genomic_DNA"/>
</dbReference>
<evidence type="ECO:0000256" key="1">
    <source>
        <dbReference type="ARBA" id="ARBA00006328"/>
    </source>
</evidence>
<name>A0A1D9QGH4_SCLS1</name>
<dbReference type="Gene3D" id="3.90.25.10">
    <property type="entry name" value="UDP-galactose 4-epimerase, domain 1"/>
    <property type="match status" value="1"/>
</dbReference>
<dbReference type="InterPro" id="IPR008030">
    <property type="entry name" value="NmrA-like"/>
</dbReference>
<keyword evidence="2" id="KW-0521">NADP</keyword>
<dbReference type="PANTHER" id="PTHR42748:SF14">
    <property type="entry name" value="SNOAL-LIKE DOMAIN-CONTAINING PROTEIN"/>
    <property type="match status" value="1"/>
</dbReference>
<dbReference type="RefSeq" id="XP_001590949.1">
    <property type="nucleotide sequence ID" value="XM_001590899.1"/>
</dbReference>
<evidence type="ECO:0000313" key="5">
    <source>
        <dbReference type="Proteomes" id="UP000177798"/>
    </source>
</evidence>
<accession>A0A1D9QGH4</accession>
<dbReference type="SUPFAM" id="SSF51735">
    <property type="entry name" value="NAD(P)-binding Rossmann-fold domains"/>
    <property type="match status" value="1"/>
</dbReference>
<dbReference type="VEuPathDB" id="FungiDB:sscle_11g085030"/>
<dbReference type="Proteomes" id="UP000177798">
    <property type="component" value="Chromosome 11"/>
</dbReference>
<proteinExistence type="inferred from homology"/>
<dbReference type="AlphaFoldDB" id="A0A1D9QGH4"/>
<dbReference type="InterPro" id="IPR036291">
    <property type="entry name" value="NAD(P)-bd_dom_sf"/>
</dbReference>
<evidence type="ECO:0000313" key="4">
    <source>
        <dbReference type="EMBL" id="APA13733.1"/>
    </source>
</evidence>
<evidence type="ECO:0000256" key="2">
    <source>
        <dbReference type="ARBA" id="ARBA00022857"/>
    </source>
</evidence>
<protein>
    <recommendedName>
        <fullName evidence="3">NmrA-like domain-containing protein</fullName>
    </recommendedName>
</protein>
<sequence>MSRKEILVIGGTGAQGFPVVKAISASTSFSARVLTRDPTSARAQELASLPHVSLIKGTQDSQKDLHAAFHGVYGAWVNTDGFTLGEKNEMFYGIRAYEIARSEGVKHYVYAATDYAVRDAGWDEQYHWGHNDAKGRVGEFILAMAKRDEEERKEGMLTSLITTGPYADMLMDGMFLPQEREDGVWVWRNPAKSGKIPLIALSDMGHYSLWLFEHPTESSALDLRVETAYVSFAEIAETFTRVTGKPAIHEYIPLEEYLTHAEPYPNAPANFVAGPNVVRDEASMTWKENFSAWWRFWGEGKSVPRDEELLDRVLPGRIRGLEEWMREMKYDGQRKNVLKGVEDLKKKNSLNVVYH</sequence>
<gene>
    <name evidence="4" type="ORF">sscle_11g085030</name>
</gene>
<reference evidence="5" key="1">
    <citation type="journal article" date="2017" name="Genome Biol. Evol.">
        <title>The complete genome sequence of the phytopathogenic fungus Sclerotinia sclerotiorum reveals insights into the genome architecture of broad host range pathogens.</title>
        <authorList>
            <person name="Derbyshire M."/>
            <person name="Denton-Giles M."/>
            <person name="Hegedus D."/>
            <person name="Seifbarghy S."/>
            <person name="Rollins J."/>
            <person name="van Kan J."/>
            <person name="Seidl M.F."/>
            <person name="Faino L."/>
            <person name="Mbengue M."/>
            <person name="Navaud O."/>
            <person name="Raffaele S."/>
            <person name="Hammond-Kosack K."/>
            <person name="Heard S."/>
            <person name="Oliver R."/>
        </authorList>
    </citation>
    <scope>NUCLEOTIDE SEQUENCE [LARGE SCALE GENOMIC DNA]</scope>
    <source>
        <strain evidence="5">ATCC 18683 / 1980 / Ss-1</strain>
    </source>
</reference>
<dbReference type="OMA" id="MTWRQNF"/>
<feature type="domain" description="NmrA-like" evidence="3">
    <location>
        <begin position="3"/>
        <end position="260"/>
    </location>
</feature>
<dbReference type="InterPro" id="IPR051164">
    <property type="entry name" value="NmrA-like_oxidored"/>
</dbReference>
<dbReference type="PANTHER" id="PTHR42748">
    <property type="entry name" value="NITROGEN METABOLITE REPRESSION PROTEIN NMRA FAMILY MEMBER"/>
    <property type="match status" value="1"/>
</dbReference>
<dbReference type="KEGG" id="ssl:SS1G_07573"/>
<dbReference type="Gene3D" id="3.40.50.720">
    <property type="entry name" value="NAD(P)-binding Rossmann-like Domain"/>
    <property type="match status" value="1"/>
</dbReference>